<reference evidence="3" key="1">
    <citation type="journal article" date="2019" name="Int. J. Syst. Evol. Microbiol.">
        <title>The Global Catalogue of Microorganisms (GCM) 10K type strain sequencing project: providing services to taxonomists for standard genome sequencing and annotation.</title>
        <authorList>
            <consortium name="The Broad Institute Genomics Platform"/>
            <consortium name="The Broad Institute Genome Sequencing Center for Infectious Disease"/>
            <person name="Wu L."/>
            <person name="Ma J."/>
        </authorList>
    </citation>
    <scope>NUCLEOTIDE SEQUENCE [LARGE SCALE GENOMIC DNA]</scope>
    <source>
        <strain evidence="3">JCM 16365</strain>
    </source>
</reference>
<dbReference type="Gene3D" id="3.40.710.10">
    <property type="entry name" value="DD-peptidase/beta-lactamase superfamily"/>
    <property type="match status" value="1"/>
</dbReference>
<organism evidence="2 3">
    <name type="scientific">Microbacterium binotii</name>
    <dbReference type="NCBI Taxonomy" id="462710"/>
    <lineage>
        <taxon>Bacteria</taxon>
        <taxon>Bacillati</taxon>
        <taxon>Actinomycetota</taxon>
        <taxon>Actinomycetes</taxon>
        <taxon>Micrococcales</taxon>
        <taxon>Microbacteriaceae</taxon>
        <taxon>Microbacterium</taxon>
    </lineage>
</organism>
<dbReference type="EMBL" id="BAAARI010000017">
    <property type="protein sequence ID" value="GAA2587292.1"/>
    <property type="molecule type" value="Genomic_DNA"/>
</dbReference>
<dbReference type="Proteomes" id="UP001500274">
    <property type="component" value="Unassembled WGS sequence"/>
</dbReference>
<protein>
    <recommendedName>
        <fullName evidence="1">Beta-lactamase class A catalytic domain-containing protein</fullName>
    </recommendedName>
</protein>
<dbReference type="InterPro" id="IPR000871">
    <property type="entry name" value="Beta-lactam_class-A"/>
</dbReference>
<keyword evidence="3" id="KW-1185">Reference proteome</keyword>
<dbReference type="InterPro" id="IPR045155">
    <property type="entry name" value="Beta-lactam_cat"/>
</dbReference>
<proteinExistence type="predicted"/>
<gene>
    <name evidence="2" type="ORF">GCM10009862_27930</name>
</gene>
<dbReference type="SUPFAM" id="SSF56601">
    <property type="entry name" value="beta-lactamase/transpeptidase-like"/>
    <property type="match status" value="1"/>
</dbReference>
<comment type="caution">
    <text evidence="2">The sequence shown here is derived from an EMBL/GenBank/DDBJ whole genome shotgun (WGS) entry which is preliminary data.</text>
</comment>
<dbReference type="InterPro" id="IPR012338">
    <property type="entry name" value="Beta-lactam/transpept-like"/>
</dbReference>
<sequence>MFKLFVLLATAEAVGSSELTWDETLVLTDADRSLPSGRLQDQPTGTEVSVHDAAQDMIAISDNTATDLLIRRLGRERVETAFASVGGEGNAPWLTTKDFFTLGWGDSALSAQWHDADEVERRRLLDGIDAAPLSVDAVSVTHPVWVNGVDWFATPATVAAAHRALLDTGDETVRAILSKNPGIGADLDRTRLPYLDFKGGSAPGVLAASWSGETAEGERVTVVMQLRGDDPAVITGVQREVFGLGADALRLAAEDPGQR</sequence>
<feature type="domain" description="Beta-lactamase class A catalytic" evidence="1">
    <location>
        <begin position="1"/>
        <end position="90"/>
    </location>
</feature>
<dbReference type="Pfam" id="PF13354">
    <property type="entry name" value="Beta-lactamase2"/>
    <property type="match status" value="1"/>
</dbReference>
<evidence type="ECO:0000259" key="1">
    <source>
        <dbReference type="Pfam" id="PF13354"/>
    </source>
</evidence>
<accession>A0ABP6BU40</accession>
<dbReference type="PANTHER" id="PTHR35333:SF5">
    <property type="entry name" value="CONSERVED LIPOPROTEIN LPQF-RELATED"/>
    <property type="match status" value="1"/>
</dbReference>
<name>A0ABP6BU40_9MICO</name>
<dbReference type="Gene3D" id="1.10.8.620">
    <property type="entry name" value="ORF12 helical bundle domain-like"/>
    <property type="match status" value="1"/>
</dbReference>
<dbReference type="PANTHER" id="PTHR35333">
    <property type="entry name" value="BETA-LACTAMASE"/>
    <property type="match status" value="1"/>
</dbReference>
<evidence type="ECO:0000313" key="3">
    <source>
        <dbReference type="Proteomes" id="UP001500274"/>
    </source>
</evidence>
<evidence type="ECO:0000313" key="2">
    <source>
        <dbReference type="EMBL" id="GAA2587292.1"/>
    </source>
</evidence>